<dbReference type="RefSeq" id="WP_179962395.1">
    <property type="nucleotide sequence ID" value="NZ_AP022591.1"/>
</dbReference>
<dbReference type="ESTHER" id="9myco-a0a1x0bzi9">
    <property type="family name" value="Carb_B_Bacteria"/>
</dbReference>
<dbReference type="EMBL" id="AP022591">
    <property type="protein sequence ID" value="BBY44017.1"/>
    <property type="molecule type" value="Genomic_DNA"/>
</dbReference>
<keyword evidence="2 3" id="KW-0378">Hydrolase</keyword>
<dbReference type="PROSITE" id="PS51257">
    <property type="entry name" value="PROKAR_LIPOPROTEIN"/>
    <property type="match status" value="1"/>
</dbReference>
<dbReference type="InterPro" id="IPR029058">
    <property type="entry name" value="AB_hydrolase_fold"/>
</dbReference>
<dbReference type="KEGG" id="mcee:MCEL_23120"/>
<gene>
    <name evidence="4" type="ORF">MCEL_23120</name>
</gene>
<organism evidence="4 5">
    <name type="scientific">Mycolicibacterium celeriflavum</name>
    <name type="common">Mycobacterium celeriflavum</name>
    <dbReference type="NCBI Taxonomy" id="1249101"/>
    <lineage>
        <taxon>Bacteria</taxon>
        <taxon>Bacillati</taxon>
        <taxon>Actinomycetota</taxon>
        <taxon>Actinomycetes</taxon>
        <taxon>Mycobacteriales</taxon>
        <taxon>Mycobacteriaceae</taxon>
        <taxon>Mycolicibacterium</taxon>
    </lineage>
</organism>
<dbReference type="GO" id="GO:0016787">
    <property type="term" value="F:hydrolase activity"/>
    <property type="evidence" value="ECO:0007669"/>
    <property type="project" value="UniProtKB-KW"/>
</dbReference>
<evidence type="ECO:0000313" key="4">
    <source>
        <dbReference type="EMBL" id="BBY44017.1"/>
    </source>
</evidence>
<evidence type="ECO:0000256" key="1">
    <source>
        <dbReference type="ARBA" id="ARBA00005964"/>
    </source>
</evidence>
<dbReference type="Gene3D" id="3.40.50.1820">
    <property type="entry name" value="alpha/beta hydrolase"/>
    <property type="match status" value="1"/>
</dbReference>
<dbReference type="STRING" id="1249101.BST21_07020"/>
<proteinExistence type="inferred from homology"/>
<protein>
    <recommendedName>
        <fullName evidence="3">Carboxylic ester hydrolase</fullName>
        <ecNumber evidence="3">3.1.1.-</ecNumber>
    </recommendedName>
</protein>
<dbReference type="InterPro" id="IPR019826">
    <property type="entry name" value="Carboxylesterase_B_AS"/>
</dbReference>
<keyword evidence="3" id="KW-0732">Signal</keyword>
<dbReference type="Pfam" id="PF00135">
    <property type="entry name" value="COesterase"/>
    <property type="match status" value="1"/>
</dbReference>
<evidence type="ECO:0000313" key="5">
    <source>
        <dbReference type="Proteomes" id="UP000466431"/>
    </source>
</evidence>
<evidence type="ECO:0000256" key="2">
    <source>
        <dbReference type="ARBA" id="ARBA00022801"/>
    </source>
</evidence>
<accession>A0A1X0BZI9</accession>
<dbReference type="EC" id="3.1.1.-" evidence="3"/>
<dbReference type="PROSITE" id="PS00941">
    <property type="entry name" value="CARBOXYLESTERASE_B_2"/>
    <property type="match status" value="1"/>
</dbReference>
<reference evidence="4 5" key="1">
    <citation type="journal article" date="2019" name="Emerg. Microbes Infect.">
        <title>Comprehensive subspecies identification of 175 nontuberculous mycobacteria species based on 7547 genomic profiles.</title>
        <authorList>
            <person name="Matsumoto Y."/>
            <person name="Kinjo T."/>
            <person name="Motooka D."/>
            <person name="Nabeya D."/>
            <person name="Jung N."/>
            <person name="Uechi K."/>
            <person name="Horii T."/>
            <person name="Iida T."/>
            <person name="Fujita J."/>
            <person name="Nakamura S."/>
        </authorList>
    </citation>
    <scope>NUCLEOTIDE SEQUENCE [LARGE SCALE GENOMIC DNA]</scope>
    <source>
        <strain evidence="4 5">JCM 18439</strain>
    </source>
</reference>
<sequence>MPSRCLRRIRATAALLAAAGLLAGCAGKETAAEGVPVDPGVVQTAAGAVRGTVAADHRYFAGIPYAAAPVGVLRWRPPAPVGSWTGFRDATRPGARCIQDTSSDVDHRPPSEDCLTLNVWTPPPASDAKPVMVWIHGGSFLNGSGDIYRARELASRGVVVVTMNYRLGALGFLAHPAFGSEGDVGNYGLADQQAALRWVRDNIAEFGGDPDNVTIAGESAGGMAVCDHLVAPGSEGLFSAAIIQSAPCQAQYDLPAAQQASAAYAAGIGCADPLVAAQCLRSLPADRFRAPLTYAGFGTERVSGPVAGTPALPENSFTAITSGKATRVPVMIGTNEDEFALFAALQFLRGRPFDAAHYPELLAEVFGPHAAAVAARYPPDRYGGNVALAYSAAVTAAEFACVADRMADALSGQPVYAYEFGDDDAPAPEPLRAAPFPIGAAHSLELRYLFDVGGAPPLKPAQQQLSDEMIDYWARFVTTGSPGPDWPQLTTAQAGERMLLEPNASHVVTDFEQRHQCAFWASLPA</sequence>
<dbReference type="SUPFAM" id="SSF53474">
    <property type="entry name" value="alpha/beta-Hydrolases"/>
    <property type="match status" value="1"/>
</dbReference>
<comment type="similarity">
    <text evidence="1 3">Belongs to the type-B carboxylesterase/lipase family.</text>
</comment>
<name>A0A1X0BZI9_MYCCF</name>
<dbReference type="InterPro" id="IPR019819">
    <property type="entry name" value="Carboxylesterase_B_CS"/>
</dbReference>
<dbReference type="InterPro" id="IPR002018">
    <property type="entry name" value="CarbesteraseB"/>
</dbReference>
<dbReference type="InterPro" id="IPR050309">
    <property type="entry name" value="Type-B_Carboxylest/Lipase"/>
</dbReference>
<dbReference type="Proteomes" id="UP000466431">
    <property type="component" value="Chromosome"/>
</dbReference>
<dbReference type="PANTHER" id="PTHR11559">
    <property type="entry name" value="CARBOXYLESTERASE"/>
    <property type="match status" value="1"/>
</dbReference>
<keyword evidence="5" id="KW-1185">Reference proteome</keyword>
<dbReference type="PROSITE" id="PS00122">
    <property type="entry name" value="CARBOXYLESTERASE_B_1"/>
    <property type="match status" value="1"/>
</dbReference>
<feature type="chain" id="PRO_5041746088" description="Carboxylic ester hydrolase" evidence="3">
    <location>
        <begin position="32"/>
        <end position="525"/>
    </location>
</feature>
<feature type="signal peptide" evidence="3">
    <location>
        <begin position="1"/>
        <end position="31"/>
    </location>
</feature>
<evidence type="ECO:0000256" key="3">
    <source>
        <dbReference type="RuleBase" id="RU361235"/>
    </source>
</evidence>
<dbReference type="AlphaFoldDB" id="A0A1X0BZI9"/>